<dbReference type="EMBL" id="NMUL01000043">
    <property type="protein sequence ID" value="OXM61943.1"/>
    <property type="molecule type" value="Genomic_DNA"/>
</dbReference>
<evidence type="ECO:0008006" key="5">
    <source>
        <dbReference type="Google" id="ProtNLM"/>
    </source>
</evidence>
<keyword evidence="2" id="KW-0732">Signal</keyword>
<evidence type="ECO:0000256" key="1">
    <source>
        <dbReference type="SAM" id="MobiDB-lite"/>
    </source>
</evidence>
<dbReference type="AlphaFoldDB" id="A0A229SST2"/>
<name>A0A229SST2_9PSEU</name>
<evidence type="ECO:0000313" key="4">
    <source>
        <dbReference type="Proteomes" id="UP000215199"/>
    </source>
</evidence>
<feature type="signal peptide" evidence="2">
    <location>
        <begin position="1"/>
        <end position="33"/>
    </location>
</feature>
<evidence type="ECO:0000256" key="2">
    <source>
        <dbReference type="SAM" id="SignalP"/>
    </source>
</evidence>
<dbReference type="RefSeq" id="WP_093952237.1">
    <property type="nucleotide sequence ID" value="NZ_NMUL01000043.1"/>
</dbReference>
<keyword evidence="4" id="KW-1185">Reference proteome</keyword>
<reference evidence="4" key="1">
    <citation type="submission" date="2017-07" db="EMBL/GenBank/DDBJ databases">
        <title>Comparative genome mining reveals phylogenetic distribution patterns of secondary metabolites in Amycolatopsis.</title>
        <authorList>
            <person name="Adamek M."/>
            <person name="Alanjary M."/>
            <person name="Sales-Ortells H."/>
            <person name="Goodfellow M."/>
            <person name="Bull A.T."/>
            <person name="Kalinowski J."/>
            <person name="Ziemert N."/>
        </authorList>
    </citation>
    <scope>NUCLEOTIDE SEQUENCE [LARGE SCALE GENOMIC DNA]</scope>
    <source>
        <strain evidence="4">H5</strain>
    </source>
</reference>
<comment type="caution">
    <text evidence="3">The sequence shown here is derived from an EMBL/GenBank/DDBJ whole genome shotgun (WGS) entry which is preliminary data.</text>
</comment>
<protein>
    <recommendedName>
        <fullName evidence="5">Serine/threonine protein kinase</fullName>
    </recommendedName>
</protein>
<sequence length="296" mass="30330">MEFTAKKTIKMAMVAGAFTITALLSACSGNSVAGNGSPVKNETATAAVEQAPEGGGQGAATGGSGAAGSGAASNGDVNCSRHGGQVGAPGRPRMDLIAVAATDGTTPGCTEAFNVITEYYRKLPQAEGPGERVLDIRGNWTCARQADAAGSQGAVVCGVPDNSLQLETRPSAGAGTAPVRKFPNTTQDVQFTGYDAGVQMVRFQLVVRQEGGPDNSHYVPLDGKTYRLPLQKGGKVFSAASLCPGESVTIDDQGYGNGPCGQNQLLQKLKDGSSILAHISVNGDDQITTVKEIYHP</sequence>
<feature type="region of interest" description="Disordered" evidence="1">
    <location>
        <begin position="47"/>
        <end position="91"/>
    </location>
</feature>
<organism evidence="3 4">
    <name type="scientific">Amycolatopsis vastitatis</name>
    <dbReference type="NCBI Taxonomy" id="1905142"/>
    <lineage>
        <taxon>Bacteria</taxon>
        <taxon>Bacillati</taxon>
        <taxon>Actinomycetota</taxon>
        <taxon>Actinomycetes</taxon>
        <taxon>Pseudonocardiales</taxon>
        <taxon>Pseudonocardiaceae</taxon>
        <taxon>Amycolatopsis</taxon>
    </lineage>
</organism>
<dbReference type="PROSITE" id="PS51257">
    <property type="entry name" value="PROKAR_LIPOPROTEIN"/>
    <property type="match status" value="1"/>
</dbReference>
<proteinExistence type="predicted"/>
<feature type="chain" id="PRO_5012014168" description="Serine/threonine protein kinase" evidence="2">
    <location>
        <begin position="34"/>
        <end position="296"/>
    </location>
</feature>
<evidence type="ECO:0000313" key="3">
    <source>
        <dbReference type="EMBL" id="OXM61943.1"/>
    </source>
</evidence>
<accession>A0A229SST2</accession>
<feature type="compositionally biased region" description="Gly residues" evidence="1">
    <location>
        <begin position="53"/>
        <end position="68"/>
    </location>
</feature>
<dbReference type="OrthoDB" id="3606402at2"/>
<gene>
    <name evidence="3" type="ORF">CF165_36970</name>
</gene>
<dbReference type="Proteomes" id="UP000215199">
    <property type="component" value="Unassembled WGS sequence"/>
</dbReference>